<dbReference type="Proteomes" id="UP000631421">
    <property type="component" value="Unassembled WGS sequence"/>
</dbReference>
<dbReference type="SUPFAM" id="SSF53756">
    <property type="entry name" value="UDP-Glycosyltransferase/glycogen phosphorylase"/>
    <property type="match status" value="1"/>
</dbReference>
<comment type="caution">
    <text evidence="1">The sequence shown here is derived from an EMBL/GenBank/DDBJ whole genome shotgun (WGS) entry which is preliminary data.</text>
</comment>
<dbReference type="GO" id="GO:0008915">
    <property type="term" value="F:lipid-A-disaccharide synthase activity"/>
    <property type="evidence" value="ECO:0007669"/>
    <property type="project" value="InterPro"/>
</dbReference>
<dbReference type="GO" id="GO:0016020">
    <property type="term" value="C:membrane"/>
    <property type="evidence" value="ECO:0007669"/>
    <property type="project" value="GOC"/>
</dbReference>
<dbReference type="EMBL" id="JACJPY010000056">
    <property type="protein sequence ID" value="MBD2151530.1"/>
    <property type="molecule type" value="Genomic_DNA"/>
</dbReference>
<dbReference type="PANTHER" id="PTHR30372:SF6">
    <property type="entry name" value="LIPID-A-DISACCHARIDE SYNTHASE"/>
    <property type="match status" value="1"/>
</dbReference>
<proteinExistence type="predicted"/>
<dbReference type="AlphaFoldDB" id="A0A926UUD5"/>
<dbReference type="RefSeq" id="WP_190351956.1">
    <property type="nucleotide sequence ID" value="NZ_JACJPY010000056.1"/>
</dbReference>
<sequence>MTNPTLKAAGDAANLTDILILSNGPGELTTWVYPFLQALVKLTTELATETAKPCMRISIALSPCQNASGQEVQLAQSFPLVDRVLPEAQFFDFLLWGRTPAWQWSKRGVVVFLGGDQFFAVAIAKRLGYKTVIYAEWEARWLRWADCWAVRNQAIAAKIPAQFRDKAEVIGDLMMDAAQPQDLQQYWQQRGDRADSRPLICFLPGSKGHKLRIGVPLVVAIADILQQLRPEIQFAIALAPTTSPEALAAYAQNPFPTDDSQGATASLAGEQLLTRKGTIIDIYREFPAHALIQRSQLCVTTVGANTAELAALHQPMIVLLPTNYSDMKVGWDGLVGLLATAPILGKLLSNTINSILISQIQRRGQLLAWPNIWAKAAIVPELLGVLTPTQVAEQILYYLDRPDELVKMRDRLKTVCGEAGAATKLAQIVLHRLAPTEDADLKMPKDV</sequence>
<name>A0A926UUD5_9CYAN</name>
<keyword evidence="2" id="KW-1185">Reference proteome</keyword>
<dbReference type="PANTHER" id="PTHR30372">
    <property type="entry name" value="LIPID-A-DISACCHARIDE SYNTHASE"/>
    <property type="match status" value="1"/>
</dbReference>
<gene>
    <name evidence="1" type="ORF">H6F44_15580</name>
</gene>
<organism evidence="1 2">
    <name type="scientific">Pseudanabaena cinerea FACHB-1277</name>
    <dbReference type="NCBI Taxonomy" id="2949581"/>
    <lineage>
        <taxon>Bacteria</taxon>
        <taxon>Bacillati</taxon>
        <taxon>Cyanobacteriota</taxon>
        <taxon>Cyanophyceae</taxon>
        <taxon>Pseudanabaenales</taxon>
        <taxon>Pseudanabaenaceae</taxon>
        <taxon>Pseudanabaena</taxon>
        <taxon>Pseudanabaena cinerea</taxon>
    </lineage>
</organism>
<protein>
    <submittedName>
        <fullName evidence="1">Lipid-A-disaccharide synthase</fullName>
    </submittedName>
</protein>
<dbReference type="GO" id="GO:0005543">
    <property type="term" value="F:phospholipid binding"/>
    <property type="evidence" value="ECO:0007669"/>
    <property type="project" value="TreeGrafter"/>
</dbReference>
<dbReference type="GO" id="GO:0009245">
    <property type="term" value="P:lipid A biosynthetic process"/>
    <property type="evidence" value="ECO:0007669"/>
    <property type="project" value="InterPro"/>
</dbReference>
<evidence type="ECO:0000313" key="1">
    <source>
        <dbReference type="EMBL" id="MBD2151530.1"/>
    </source>
</evidence>
<reference evidence="1 2" key="1">
    <citation type="journal article" date="2015" name="ISME J.">
        <title>Draft Genome Sequence of Streptomyces incarnatus NRRL8089, which Produces the Nucleoside Antibiotic Sinefungin.</title>
        <authorList>
            <person name="Oshima K."/>
            <person name="Hattori M."/>
            <person name="Shimizu H."/>
            <person name="Fukuda K."/>
            <person name="Nemoto M."/>
            <person name="Inagaki K."/>
            <person name="Tamura T."/>
        </authorList>
    </citation>
    <scope>NUCLEOTIDE SEQUENCE [LARGE SCALE GENOMIC DNA]</scope>
    <source>
        <strain evidence="1 2">FACHB-1277</strain>
    </source>
</reference>
<accession>A0A926UUD5</accession>
<evidence type="ECO:0000313" key="2">
    <source>
        <dbReference type="Proteomes" id="UP000631421"/>
    </source>
</evidence>
<dbReference type="InterPro" id="IPR003835">
    <property type="entry name" value="Glyco_trans_19"/>
</dbReference>